<dbReference type="Gene3D" id="3.30.420.10">
    <property type="entry name" value="Ribonuclease H-like superfamily/Ribonuclease H"/>
    <property type="match status" value="1"/>
</dbReference>
<dbReference type="InterPro" id="IPR022898">
    <property type="entry name" value="RNase_HII"/>
</dbReference>
<name>A0A937XD47_UNCW3</name>
<organism evidence="18 19">
    <name type="scientific">candidate division WOR-3 bacterium</name>
    <dbReference type="NCBI Taxonomy" id="2052148"/>
    <lineage>
        <taxon>Bacteria</taxon>
        <taxon>Bacteria division WOR-3</taxon>
    </lineage>
</organism>
<feature type="domain" description="RNase H type-2" evidence="17">
    <location>
        <begin position="14"/>
        <end position="202"/>
    </location>
</feature>
<accession>A0A937XD47</accession>
<dbReference type="Pfam" id="PF01351">
    <property type="entry name" value="RNase_HII"/>
    <property type="match status" value="1"/>
</dbReference>
<reference evidence="18" key="1">
    <citation type="submission" date="2019-03" db="EMBL/GenBank/DDBJ databases">
        <title>Lake Tanganyika Metagenome-Assembled Genomes (MAGs).</title>
        <authorList>
            <person name="Tran P."/>
        </authorList>
    </citation>
    <scope>NUCLEOTIDE SEQUENCE</scope>
    <source>
        <strain evidence="18">K_DeepCast_150m_m2_040</strain>
    </source>
</reference>
<dbReference type="InterPro" id="IPR012337">
    <property type="entry name" value="RNaseH-like_sf"/>
</dbReference>
<comment type="subcellular location">
    <subcellularLocation>
        <location evidence="4 14">Cytoplasm</location>
    </subcellularLocation>
</comment>
<evidence type="ECO:0000256" key="7">
    <source>
        <dbReference type="ARBA" id="ARBA00019179"/>
    </source>
</evidence>
<keyword evidence="10 14" id="KW-0479">Metal-binding</keyword>
<evidence type="ECO:0000256" key="15">
    <source>
        <dbReference type="PROSITE-ProRule" id="PRU01319"/>
    </source>
</evidence>
<feature type="binding site" evidence="14 15">
    <location>
        <position position="112"/>
    </location>
    <ligand>
        <name>a divalent metal cation</name>
        <dbReference type="ChEBI" id="CHEBI:60240"/>
    </ligand>
</feature>
<comment type="function">
    <text evidence="3 14 16">Endonuclease that specifically degrades the RNA of RNA-DNA hybrids.</text>
</comment>
<evidence type="ECO:0000256" key="4">
    <source>
        <dbReference type="ARBA" id="ARBA00004496"/>
    </source>
</evidence>
<dbReference type="HAMAP" id="MF_00052_B">
    <property type="entry name" value="RNase_HII_B"/>
    <property type="match status" value="1"/>
</dbReference>
<sequence>MKYNLDQELWLSSSLFCGVDEVGRGALAGPVVAAAVILPRHATIAGVDDSKKLTPLRRERLEPEIKLRSVAWAVGAASHRFIEEQNIARASFRAMRLAVRRLRVQPELILADGWAIPDVGLPCHGIIHGDRSSLSIACASIIAKVWRDRLMIRLSRNYPGYGLDRHKGYGTAAHLRALRELGVSPIHRRTFKPVAALVASEQ</sequence>
<gene>
    <name evidence="14" type="primary">rnhB</name>
    <name evidence="18" type="ORF">FJY68_03065</name>
</gene>
<dbReference type="PANTHER" id="PTHR10954:SF18">
    <property type="entry name" value="RIBONUCLEASE HII"/>
    <property type="match status" value="1"/>
</dbReference>
<evidence type="ECO:0000256" key="1">
    <source>
        <dbReference type="ARBA" id="ARBA00000077"/>
    </source>
</evidence>
<dbReference type="NCBIfam" id="NF000594">
    <property type="entry name" value="PRK00015.1-1"/>
    <property type="match status" value="1"/>
</dbReference>
<feature type="binding site" evidence="14 15">
    <location>
        <position position="20"/>
    </location>
    <ligand>
        <name>a divalent metal cation</name>
        <dbReference type="ChEBI" id="CHEBI:60240"/>
    </ligand>
</feature>
<dbReference type="EMBL" id="VGIR01000011">
    <property type="protein sequence ID" value="MBM3330817.1"/>
    <property type="molecule type" value="Genomic_DNA"/>
</dbReference>
<dbReference type="InterPro" id="IPR024567">
    <property type="entry name" value="RNase_HII/HIII_dom"/>
</dbReference>
<dbReference type="GO" id="GO:0003723">
    <property type="term" value="F:RNA binding"/>
    <property type="evidence" value="ECO:0007669"/>
    <property type="project" value="UniProtKB-UniRule"/>
</dbReference>
<dbReference type="NCBIfam" id="NF000595">
    <property type="entry name" value="PRK00015.1-3"/>
    <property type="match status" value="1"/>
</dbReference>
<evidence type="ECO:0000256" key="9">
    <source>
        <dbReference type="ARBA" id="ARBA00022722"/>
    </source>
</evidence>
<keyword evidence="12 14" id="KW-0378">Hydrolase</keyword>
<dbReference type="CDD" id="cd07182">
    <property type="entry name" value="RNase_HII_bacteria_HII_like"/>
    <property type="match status" value="1"/>
</dbReference>
<evidence type="ECO:0000256" key="3">
    <source>
        <dbReference type="ARBA" id="ARBA00004065"/>
    </source>
</evidence>
<evidence type="ECO:0000256" key="5">
    <source>
        <dbReference type="ARBA" id="ARBA00007383"/>
    </source>
</evidence>
<evidence type="ECO:0000256" key="6">
    <source>
        <dbReference type="ARBA" id="ARBA00012180"/>
    </source>
</evidence>
<dbReference type="InterPro" id="IPR001352">
    <property type="entry name" value="RNase_HII/HIII"/>
</dbReference>
<dbReference type="AlphaFoldDB" id="A0A937XD47"/>
<proteinExistence type="inferred from homology"/>
<evidence type="ECO:0000256" key="14">
    <source>
        <dbReference type="HAMAP-Rule" id="MF_00052"/>
    </source>
</evidence>
<evidence type="ECO:0000313" key="19">
    <source>
        <dbReference type="Proteomes" id="UP000779900"/>
    </source>
</evidence>
<dbReference type="PROSITE" id="PS51975">
    <property type="entry name" value="RNASE_H_2"/>
    <property type="match status" value="1"/>
</dbReference>
<feature type="binding site" evidence="14 15">
    <location>
        <position position="21"/>
    </location>
    <ligand>
        <name>a divalent metal cation</name>
        <dbReference type="ChEBI" id="CHEBI:60240"/>
    </ligand>
</feature>
<evidence type="ECO:0000256" key="16">
    <source>
        <dbReference type="RuleBase" id="RU003515"/>
    </source>
</evidence>
<comment type="catalytic activity">
    <reaction evidence="1 14 15 16">
        <text>Endonucleolytic cleavage to 5'-phosphomonoester.</text>
        <dbReference type="EC" id="3.1.26.4"/>
    </reaction>
</comment>
<dbReference type="PANTHER" id="PTHR10954">
    <property type="entry name" value="RIBONUCLEASE H2 SUBUNIT A"/>
    <property type="match status" value="1"/>
</dbReference>
<comment type="similarity">
    <text evidence="5 14 16">Belongs to the RNase HII family.</text>
</comment>
<dbReference type="GO" id="GO:0005737">
    <property type="term" value="C:cytoplasm"/>
    <property type="evidence" value="ECO:0007669"/>
    <property type="project" value="UniProtKB-SubCell"/>
</dbReference>
<evidence type="ECO:0000259" key="17">
    <source>
        <dbReference type="PROSITE" id="PS51975"/>
    </source>
</evidence>
<dbReference type="InterPro" id="IPR036397">
    <property type="entry name" value="RNaseH_sf"/>
</dbReference>
<keyword evidence="13 14" id="KW-0464">Manganese</keyword>
<dbReference type="GO" id="GO:0043137">
    <property type="term" value="P:DNA replication, removal of RNA primer"/>
    <property type="evidence" value="ECO:0007669"/>
    <property type="project" value="TreeGrafter"/>
</dbReference>
<dbReference type="Proteomes" id="UP000779900">
    <property type="component" value="Unassembled WGS sequence"/>
</dbReference>
<evidence type="ECO:0000256" key="8">
    <source>
        <dbReference type="ARBA" id="ARBA00022490"/>
    </source>
</evidence>
<dbReference type="SUPFAM" id="SSF53098">
    <property type="entry name" value="Ribonuclease H-like"/>
    <property type="match status" value="1"/>
</dbReference>
<evidence type="ECO:0000256" key="10">
    <source>
        <dbReference type="ARBA" id="ARBA00022723"/>
    </source>
</evidence>
<evidence type="ECO:0000256" key="2">
    <source>
        <dbReference type="ARBA" id="ARBA00001946"/>
    </source>
</evidence>
<evidence type="ECO:0000256" key="13">
    <source>
        <dbReference type="ARBA" id="ARBA00023211"/>
    </source>
</evidence>
<protein>
    <recommendedName>
        <fullName evidence="7 14">Ribonuclease HII</fullName>
        <shortName evidence="14">RNase HII</shortName>
        <ecNumber evidence="6 14">3.1.26.4</ecNumber>
    </recommendedName>
</protein>
<comment type="cofactor">
    <cofactor evidence="2">
        <name>Mg(2+)</name>
        <dbReference type="ChEBI" id="CHEBI:18420"/>
    </cofactor>
</comment>
<keyword evidence="9 14" id="KW-0540">Nuclease</keyword>
<comment type="cofactor">
    <cofactor evidence="14 15">
        <name>Mn(2+)</name>
        <dbReference type="ChEBI" id="CHEBI:29035"/>
    </cofactor>
    <cofactor evidence="14 15">
        <name>Mg(2+)</name>
        <dbReference type="ChEBI" id="CHEBI:18420"/>
    </cofactor>
    <text evidence="14 15">Manganese or magnesium. Binds 1 divalent metal ion per monomer in the absence of substrate. May bind a second metal ion after substrate binding.</text>
</comment>
<evidence type="ECO:0000313" key="18">
    <source>
        <dbReference type="EMBL" id="MBM3330817.1"/>
    </source>
</evidence>
<comment type="caution">
    <text evidence="18">The sequence shown here is derived from an EMBL/GenBank/DDBJ whole genome shotgun (WGS) entry which is preliminary data.</text>
</comment>
<dbReference type="GO" id="GO:0032299">
    <property type="term" value="C:ribonuclease H2 complex"/>
    <property type="evidence" value="ECO:0007669"/>
    <property type="project" value="TreeGrafter"/>
</dbReference>
<evidence type="ECO:0000256" key="12">
    <source>
        <dbReference type="ARBA" id="ARBA00022801"/>
    </source>
</evidence>
<dbReference type="EC" id="3.1.26.4" evidence="6 14"/>
<evidence type="ECO:0000256" key="11">
    <source>
        <dbReference type="ARBA" id="ARBA00022759"/>
    </source>
</evidence>
<dbReference type="GO" id="GO:0004523">
    <property type="term" value="F:RNA-DNA hybrid ribonuclease activity"/>
    <property type="evidence" value="ECO:0007669"/>
    <property type="project" value="UniProtKB-UniRule"/>
</dbReference>
<dbReference type="GO" id="GO:0006298">
    <property type="term" value="P:mismatch repair"/>
    <property type="evidence" value="ECO:0007669"/>
    <property type="project" value="TreeGrafter"/>
</dbReference>
<keyword evidence="11 14" id="KW-0255">Endonuclease</keyword>
<dbReference type="GO" id="GO:0030145">
    <property type="term" value="F:manganese ion binding"/>
    <property type="evidence" value="ECO:0007669"/>
    <property type="project" value="UniProtKB-UniRule"/>
</dbReference>
<keyword evidence="8 14" id="KW-0963">Cytoplasm</keyword>